<evidence type="ECO:0000256" key="1">
    <source>
        <dbReference type="SAM" id="MobiDB-lite"/>
    </source>
</evidence>
<dbReference type="RefSeq" id="XP_033658314.1">
    <property type="nucleotide sequence ID" value="XM_033797315.1"/>
</dbReference>
<keyword evidence="3" id="KW-1185">Reference proteome</keyword>
<evidence type="ECO:0000313" key="3">
    <source>
        <dbReference type="Proteomes" id="UP000800097"/>
    </source>
</evidence>
<dbReference type="PANTHER" id="PTHR42085:SF8">
    <property type="entry name" value="F-BOX DOMAIN-CONTAINING PROTEIN"/>
    <property type="match status" value="1"/>
</dbReference>
<dbReference type="AlphaFoldDB" id="A0A6A6JWJ3"/>
<sequence>MSRMSHLSRLWKAWQVRRRNRQVAAPAAETGVVGLMSPGVKEEHAIPREGNKDDAKVPANEKPSVHNGRAESTTSKRRVGFMDLPGEIRNKIYKYLPLCDTPQLVAWSSKKDISRGLLRSPIYRLNRQIRSEALSILCTDRSFTILENRALDLFLEAIGPSGRASLTHLTIIAIIEGGPSYNYKDHLFKSLLQLDLKYLCLELNFEPDGNLPRLKEQFIKWCRSFREVFLRDNETIEFRHGVHLGLEEVIRTVPDEARKLNHSYVVLMRETPYANEEDILNMIEKGEPWWDHTQL</sequence>
<gene>
    <name evidence="2" type="ORF">EI97DRAFT_428884</name>
</gene>
<dbReference type="PANTHER" id="PTHR42085">
    <property type="entry name" value="F-BOX DOMAIN-CONTAINING PROTEIN"/>
    <property type="match status" value="1"/>
</dbReference>
<dbReference type="EMBL" id="ML986484">
    <property type="protein sequence ID" value="KAF2280777.1"/>
    <property type="molecule type" value="Genomic_DNA"/>
</dbReference>
<evidence type="ECO:0008006" key="4">
    <source>
        <dbReference type="Google" id="ProtNLM"/>
    </source>
</evidence>
<feature type="compositionally biased region" description="Basic and acidic residues" evidence="1">
    <location>
        <begin position="40"/>
        <end position="56"/>
    </location>
</feature>
<name>A0A6A6JWJ3_WESOR</name>
<accession>A0A6A6JWJ3</accession>
<dbReference type="InterPro" id="IPR038883">
    <property type="entry name" value="AN11006-like"/>
</dbReference>
<feature type="region of interest" description="Disordered" evidence="1">
    <location>
        <begin position="40"/>
        <end position="77"/>
    </location>
</feature>
<protein>
    <recommendedName>
        <fullName evidence="4">F-box domain-containing protein</fullName>
    </recommendedName>
</protein>
<dbReference type="GeneID" id="54550490"/>
<dbReference type="OrthoDB" id="62952at2759"/>
<proteinExistence type="predicted"/>
<reference evidence="2" key="1">
    <citation type="journal article" date="2020" name="Stud. Mycol.">
        <title>101 Dothideomycetes genomes: a test case for predicting lifestyles and emergence of pathogens.</title>
        <authorList>
            <person name="Haridas S."/>
            <person name="Albert R."/>
            <person name="Binder M."/>
            <person name="Bloem J."/>
            <person name="Labutti K."/>
            <person name="Salamov A."/>
            <person name="Andreopoulos B."/>
            <person name="Baker S."/>
            <person name="Barry K."/>
            <person name="Bills G."/>
            <person name="Bluhm B."/>
            <person name="Cannon C."/>
            <person name="Castanera R."/>
            <person name="Culley D."/>
            <person name="Daum C."/>
            <person name="Ezra D."/>
            <person name="Gonzalez J."/>
            <person name="Henrissat B."/>
            <person name="Kuo A."/>
            <person name="Liang C."/>
            <person name="Lipzen A."/>
            <person name="Lutzoni F."/>
            <person name="Magnuson J."/>
            <person name="Mondo S."/>
            <person name="Nolan M."/>
            <person name="Ohm R."/>
            <person name="Pangilinan J."/>
            <person name="Park H.-J."/>
            <person name="Ramirez L."/>
            <person name="Alfaro M."/>
            <person name="Sun H."/>
            <person name="Tritt A."/>
            <person name="Yoshinaga Y."/>
            <person name="Zwiers L.-H."/>
            <person name="Turgeon B."/>
            <person name="Goodwin S."/>
            <person name="Spatafora J."/>
            <person name="Crous P."/>
            <person name="Grigoriev I."/>
        </authorList>
    </citation>
    <scope>NUCLEOTIDE SEQUENCE</scope>
    <source>
        <strain evidence="2">CBS 379.55</strain>
    </source>
</reference>
<organism evidence="2 3">
    <name type="scientific">Westerdykella ornata</name>
    <dbReference type="NCBI Taxonomy" id="318751"/>
    <lineage>
        <taxon>Eukaryota</taxon>
        <taxon>Fungi</taxon>
        <taxon>Dikarya</taxon>
        <taxon>Ascomycota</taxon>
        <taxon>Pezizomycotina</taxon>
        <taxon>Dothideomycetes</taxon>
        <taxon>Pleosporomycetidae</taxon>
        <taxon>Pleosporales</taxon>
        <taxon>Sporormiaceae</taxon>
        <taxon>Westerdykella</taxon>
    </lineage>
</organism>
<evidence type="ECO:0000313" key="2">
    <source>
        <dbReference type="EMBL" id="KAF2280777.1"/>
    </source>
</evidence>
<dbReference type="Proteomes" id="UP000800097">
    <property type="component" value="Unassembled WGS sequence"/>
</dbReference>